<accession>A0A4R2PRP7</accession>
<name>A0A4R2PRP7_RHOSA</name>
<reference evidence="1 2" key="1">
    <citation type="submission" date="2019-03" db="EMBL/GenBank/DDBJ databases">
        <title>Genomic Encyclopedia of Type Strains, Phase IV (KMG-IV): sequencing the most valuable type-strain genomes for metagenomic binning, comparative biology and taxonomic classification.</title>
        <authorList>
            <person name="Goeker M."/>
        </authorList>
    </citation>
    <scope>NUCLEOTIDE SEQUENCE [LARGE SCALE GENOMIC DNA]</scope>
    <source>
        <strain evidence="1 2">DSM 2132</strain>
    </source>
</reference>
<organism evidence="1 2">
    <name type="scientific">Rhodothalassium salexigens DSM 2132</name>
    <dbReference type="NCBI Taxonomy" id="1188247"/>
    <lineage>
        <taxon>Bacteria</taxon>
        <taxon>Pseudomonadati</taxon>
        <taxon>Pseudomonadota</taxon>
        <taxon>Alphaproteobacteria</taxon>
        <taxon>Rhodothalassiales</taxon>
        <taxon>Rhodothalassiaceae</taxon>
        <taxon>Rhodothalassium</taxon>
    </lineage>
</organism>
<dbReference type="CDD" id="cd16829">
    <property type="entry name" value="ChuX_HutX-like"/>
    <property type="match status" value="1"/>
</dbReference>
<dbReference type="Gene3D" id="3.40.1570.10">
    <property type="entry name" value="HemS/ChuS/ChuX like domains"/>
    <property type="match status" value="1"/>
</dbReference>
<dbReference type="PIRSF" id="PIRSF030840">
    <property type="entry name" value="DUF1008"/>
    <property type="match status" value="1"/>
</dbReference>
<dbReference type="InterPro" id="IPR010413">
    <property type="entry name" value="HutX-like"/>
</dbReference>
<dbReference type="RefSeq" id="WP_200288007.1">
    <property type="nucleotide sequence ID" value="NZ_JACIGF010000002.1"/>
</dbReference>
<comment type="caution">
    <text evidence="1">The sequence shown here is derived from an EMBL/GenBank/DDBJ whole genome shotgun (WGS) entry which is preliminary data.</text>
</comment>
<dbReference type="AlphaFoldDB" id="A0A4R2PRP7"/>
<gene>
    <name evidence="1" type="ORF">EV659_102130</name>
</gene>
<keyword evidence="2" id="KW-1185">Reference proteome</keyword>
<evidence type="ECO:0000313" key="1">
    <source>
        <dbReference type="EMBL" id="TCP37724.1"/>
    </source>
</evidence>
<dbReference type="NCBIfam" id="TIGR04108">
    <property type="entry name" value="HutX"/>
    <property type="match status" value="1"/>
</dbReference>
<dbReference type="InParanoid" id="A0A4R2PRP7"/>
<dbReference type="Pfam" id="PF06228">
    <property type="entry name" value="ChuX_HutX"/>
    <property type="match status" value="1"/>
</dbReference>
<sequence>MADTAAMPADPTDDHAAALAAVRAQFAQSTDGVIEAIAKDHGLTPRQVADCLPAETGAAIPGRFFQTVMDDLTDWGRLMVLVHTPDLILECASEVPKGSEGHGFFNLGGGQPLGGHIRHHRCAAIRFLSRPFMGSASHAILFFNEDGGIMFKVFVGRDDNRQLKPDQVARFERLRDRLVAEAARDGAGPLGAEG</sequence>
<dbReference type="InterPro" id="IPR053733">
    <property type="entry name" value="Heme_Transport_Util_sf"/>
</dbReference>
<proteinExistence type="predicted"/>
<dbReference type="SUPFAM" id="SSF144064">
    <property type="entry name" value="Heme iron utilization protein-like"/>
    <property type="match status" value="1"/>
</dbReference>
<dbReference type="Proteomes" id="UP000295399">
    <property type="component" value="Unassembled WGS sequence"/>
</dbReference>
<evidence type="ECO:0000313" key="2">
    <source>
        <dbReference type="Proteomes" id="UP000295399"/>
    </source>
</evidence>
<protein>
    <submittedName>
        <fullName evidence="1">Heme utilization protein HuvX</fullName>
    </submittedName>
</protein>
<dbReference type="EMBL" id="SLXO01000002">
    <property type="protein sequence ID" value="TCP37724.1"/>
    <property type="molecule type" value="Genomic_DNA"/>
</dbReference>